<keyword evidence="1" id="KW-0812">Transmembrane</keyword>
<evidence type="ECO:0000313" key="2">
    <source>
        <dbReference type="EMBL" id="CEP10681.1"/>
    </source>
</evidence>
<dbReference type="Proteomes" id="UP000054107">
    <property type="component" value="Unassembled WGS sequence"/>
</dbReference>
<keyword evidence="1" id="KW-1133">Transmembrane helix</keyword>
<dbReference type="EMBL" id="LN724749">
    <property type="protein sequence ID" value="CEP10681.1"/>
    <property type="molecule type" value="Genomic_DNA"/>
</dbReference>
<gene>
    <name evidence="2" type="primary">PARPA_04421.1 scaffold 13078</name>
</gene>
<sequence length="103" mass="11903">MNSFIEAVNFGVLIYGLFYEIYMVTFNDGYYPYLRISVGLMSTSHATYKCSKKMLMDLSQLKKSMNLSSQMDDNTNANEEFAVVDKNQLLLSVLYSMVLHTRR</sequence>
<reference evidence="2 3" key="1">
    <citation type="submission" date="2014-09" db="EMBL/GenBank/DDBJ databases">
        <authorList>
            <person name="Ellenberger Sabrina"/>
        </authorList>
    </citation>
    <scope>NUCLEOTIDE SEQUENCE [LARGE SCALE GENOMIC DNA]</scope>
    <source>
        <strain evidence="2 3">CBS 412.66</strain>
    </source>
</reference>
<name>A0A0B7MXC0_9FUNG</name>
<feature type="transmembrane region" description="Helical" evidence="1">
    <location>
        <begin position="7"/>
        <end position="24"/>
    </location>
</feature>
<dbReference type="OrthoDB" id="2282120at2759"/>
<keyword evidence="3" id="KW-1185">Reference proteome</keyword>
<evidence type="ECO:0000313" key="3">
    <source>
        <dbReference type="Proteomes" id="UP000054107"/>
    </source>
</evidence>
<evidence type="ECO:0000256" key="1">
    <source>
        <dbReference type="SAM" id="Phobius"/>
    </source>
</evidence>
<protein>
    <submittedName>
        <fullName evidence="2">Uncharacterized protein</fullName>
    </submittedName>
</protein>
<accession>A0A0B7MXC0</accession>
<dbReference type="AlphaFoldDB" id="A0A0B7MXC0"/>
<proteinExistence type="predicted"/>
<keyword evidence="1" id="KW-0472">Membrane</keyword>
<organism evidence="2 3">
    <name type="scientific">Parasitella parasitica</name>
    <dbReference type="NCBI Taxonomy" id="35722"/>
    <lineage>
        <taxon>Eukaryota</taxon>
        <taxon>Fungi</taxon>
        <taxon>Fungi incertae sedis</taxon>
        <taxon>Mucoromycota</taxon>
        <taxon>Mucoromycotina</taxon>
        <taxon>Mucoromycetes</taxon>
        <taxon>Mucorales</taxon>
        <taxon>Mucorineae</taxon>
        <taxon>Mucoraceae</taxon>
        <taxon>Parasitella</taxon>
    </lineage>
</organism>